<keyword evidence="5" id="KW-0378">Hydrolase</keyword>
<dbReference type="SUPFAM" id="SSF51182">
    <property type="entry name" value="RmlC-like cupins"/>
    <property type="match status" value="1"/>
</dbReference>
<gene>
    <name evidence="5" type="ORF">SAMN05421842_10355</name>
</gene>
<dbReference type="InterPro" id="IPR011051">
    <property type="entry name" value="RmlC_Cupin_sf"/>
</dbReference>
<evidence type="ECO:0000256" key="3">
    <source>
        <dbReference type="ARBA" id="ARBA00023239"/>
    </source>
</evidence>
<dbReference type="OrthoDB" id="1956643at2"/>
<dbReference type="Proteomes" id="UP000199263">
    <property type="component" value="Unassembled WGS sequence"/>
</dbReference>
<comment type="subunit">
    <text evidence="1">Homodimer.</text>
</comment>
<reference evidence="5 6" key="1">
    <citation type="submission" date="2016-10" db="EMBL/GenBank/DDBJ databases">
        <authorList>
            <person name="de Groot N.N."/>
        </authorList>
    </citation>
    <scope>NUCLEOTIDE SEQUENCE [LARGE SCALE GENOMIC DNA]</scope>
    <source>
        <strain evidence="5 6">DSM 12992</strain>
    </source>
</reference>
<dbReference type="EMBL" id="FOMG01000003">
    <property type="protein sequence ID" value="SFC38931.1"/>
    <property type="molecule type" value="Genomic_DNA"/>
</dbReference>
<name>A0A1I1ISN5_9CLOT</name>
<keyword evidence="2" id="KW-0659">Purine metabolism</keyword>
<dbReference type="Pfam" id="PF04115">
    <property type="entry name" value="Ureidogly_lyase"/>
    <property type="match status" value="1"/>
</dbReference>
<dbReference type="GO" id="GO:0004848">
    <property type="term" value="F:ureidoglycolate hydrolase activity"/>
    <property type="evidence" value="ECO:0007669"/>
    <property type="project" value="InterPro"/>
</dbReference>
<dbReference type="RefSeq" id="WP_090088690.1">
    <property type="nucleotide sequence ID" value="NZ_FOMG01000003.1"/>
</dbReference>
<dbReference type="AlphaFoldDB" id="A0A1I1ISN5"/>
<evidence type="ECO:0000256" key="4">
    <source>
        <dbReference type="ARBA" id="ARBA00047684"/>
    </source>
</evidence>
<proteinExistence type="predicted"/>
<evidence type="ECO:0000256" key="1">
    <source>
        <dbReference type="ARBA" id="ARBA00011738"/>
    </source>
</evidence>
<dbReference type="GO" id="GO:0050385">
    <property type="term" value="F:ureidoglycolate lyase activity"/>
    <property type="evidence" value="ECO:0007669"/>
    <property type="project" value="UniProtKB-EC"/>
</dbReference>
<dbReference type="InterPro" id="IPR007247">
    <property type="entry name" value="Ureidogly_lyase"/>
</dbReference>
<keyword evidence="3" id="KW-0456">Lyase</keyword>
<accession>A0A1I1ISN5</accession>
<sequence length="165" mass="18698">MKTIKVISVTNENFRPYGYIANISDPSEDYSMGEAPSVFHRDMVIAPNADISPIAFGSLKVDKRPYIIEDLEYHTNACEVMMPFDDDMIMYAGPASNDVIELDKLKAFLIPKGTLVVFRAGAWHGAPYPVHNQHGTVLICLPERTYLNDTKKYFLDKKDFVEITF</sequence>
<dbReference type="Gene3D" id="2.60.120.480">
    <property type="entry name" value="Ureidoglycolate hydrolase"/>
    <property type="match status" value="1"/>
</dbReference>
<dbReference type="STRING" id="119641.SAMN05421842_10355"/>
<dbReference type="GO" id="GO:0006144">
    <property type="term" value="P:purine nucleobase metabolic process"/>
    <property type="evidence" value="ECO:0007669"/>
    <property type="project" value="UniProtKB-KW"/>
</dbReference>
<keyword evidence="6" id="KW-1185">Reference proteome</keyword>
<evidence type="ECO:0000313" key="5">
    <source>
        <dbReference type="EMBL" id="SFC38931.1"/>
    </source>
</evidence>
<evidence type="ECO:0000313" key="6">
    <source>
        <dbReference type="Proteomes" id="UP000199263"/>
    </source>
</evidence>
<dbReference type="InterPro" id="IPR024060">
    <property type="entry name" value="Ureidoglycolate_lyase_dom_sf"/>
</dbReference>
<evidence type="ECO:0000256" key="2">
    <source>
        <dbReference type="ARBA" id="ARBA00022631"/>
    </source>
</evidence>
<comment type="catalytic activity">
    <reaction evidence="4">
        <text>(S)-ureidoglycolate = urea + glyoxylate</text>
        <dbReference type="Rhea" id="RHEA:11304"/>
        <dbReference type="ChEBI" id="CHEBI:16199"/>
        <dbReference type="ChEBI" id="CHEBI:36655"/>
        <dbReference type="ChEBI" id="CHEBI:57296"/>
        <dbReference type="EC" id="4.3.2.3"/>
    </reaction>
</comment>
<dbReference type="GO" id="GO:0000256">
    <property type="term" value="P:allantoin catabolic process"/>
    <property type="evidence" value="ECO:0007669"/>
    <property type="project" value="InterPro"/>
</dbReference>
<protein>
    <submittedName>
        <fullName evidence="5">Ureidoglycolate hydrolase (Allantoin degradation)</fullName>
    </submittedName>
</protein>
<organism evidence="5 6">
    <name type="scientific">Clostridium uliginosum</name>
    <dbReference type="NCBI Taxonomy" id="119641"/>
    <lineage>
        <taxon>Bacteria</taxon>
        <taxon>Bacillati</taxon>
        <taxon>Bacillota</taxon>
        <taxon>Clostridia</taxon>
        <taxon>Eubacteriales</taxon>
        <taxon>Clostridiaceae</taxon>
        <taxon>Clostridium</taxon>
    </lineage>
</organism>